<keyword evidence="7 9" id="KW-0520">NAD</keyword>
<dbReference type="Proteomes" id="UP000199182">
    <property type="component" value="Unassembled WGS sequence"/>
</dbReference>
<feature type="binding site" evidence="9">
    <location>
        <begin position="110"/>
        <end position="113"/>
    </location>
    <ligand>
        <name>NAD(+)</name>
        <dbReference type="ChEBI" id="CHEBI:57540"/>
    </ligand>
</feature>
<dbReference type="NCBIfam" id="TIGR00036">
    <property type="entry name" value="dapB"/>
    <property type="match status" value="1"/>
</dbReference>
<dbReference type="GO" id="GO:0008839">
    <property type="term" value="F:4-hydroxy-tetrahydrodipicolinate reductase"/>
    <property type="evidence" value="ECO:0007669"/>
    <property type="project" value="UniProtKB-UniRule"/>
</dbReference>
<feature type="domain" description="Dihydrodipicolinate reductase N-terminal" evidence="11">
    <location>
        <begin position="4"/>
        <end position="113"/>
    </location>
</feature>
<dbReference type="InterPro" id="IPR022664">
    <property type="entry name" value="DapB_N_CS"/>
</dbReference>
<comment type="subunit">
    <text evidence="9">Homotetramer.</text>
</comment>
<feature type="active site" description="Proton donor" evidence="9">
    <location>
        <position position="147"/>
    </location>
</feature>
<comment type="subcellular location">
    <subcellularLocation>
        <location evidence="9">Cytoplasm</location>
    </subcellularLocation>
</comment>
<keyword evidence="4 9" id="KW-0521">NADP</keyword>
<comment type="caution">
    <text evidence="9">Was originally thought to be a dihydrodipicolinate reductase (DHDPR), catalyzing the conversion of dihydrodipicolinate to tetrahydrodipicolinate. However, it was shown in E.coli that the substrate of the enzymatic reaction is not dihydrodipicolinate (DHDP) but in fact (2S,4S)-4-hydroxy-2,3,4,5-tetrahydrodipicolinic acid (HTPA), the product released by the DapA-catalyzed reaction.</text>
</comment>
<dbReference type="GO" id="GO:0019877">
    <property type="term" value="P:diaminopimelate biosynthetic process"/>
    <property type="evidence" value="ECO:0007669"/>
    <property type="project" value="UniProtKB-UniRule"/>
</dbReference>
<evidence type="ECO:0000256" key="8">
    <source>
        <dbReference type="ARBA" id="ARBA00023154"/>
    </source>
</evidence>
<evidence type="ECO:0000256" key="2">
    <source>
        <dbReference type="ARBA" id="ARBA00022490"/>
    </source>
</evidence>
<reference evidence="13 14" key="1">
    <citation type="submission" date="2016-10" db="EMBL/GenBank/DDBJ databases">
        <authorList>
            <person name="de Groot N.N."/>
        </authorList>
    </citation>
    <scope>NUCLEOTIDE SEQUENCE [LARGE SCALE GENOMIC DNA]</scope>
    <source>
        <strain evidence="13 14">CGMCC 1.5012</strain>
    </source>
</reference>
<sequence length="251" mass="27305">MKKRIILSGCNGYMGRVITASVSGRDDLEIVAGIDISGEQREHYEVVTSPNKVTAEADVIIDFSHPSALTPLLGMAQKRKLPIVVCTTGLSAEQLDELKNASANIPVFNSGNMSLGMNLLINLAKKAAVVLGRDFDIEIIEKHHNRKLDAPSGTALMLAQGINEAVEQPYRYEYNRASKREKRSKTEIGIHSVRGGTIVGEHDVIFAGPDEIVTLSHSARSRDIFATGAINAALFLCKQKPGFYEMSDLLA</sequence>
<comment type="similarity">
    <text evidence="1 9">Belongs to the DapB family.</text>
</comment>
<dbReference type="GO" id="GO:0016726">
    <property type="term" value="F:oxidoreductase activity, acting on CH or CH2 groups, NAD or NADP as acceptor"/>
    <property type="evidence" value="ECO:0007669"/>
    <property type="project" value="UniProtKB-UniRule"/>
</dbReference>
<feature type="domain" description="Dihydrodipicolinate reductase C-terminal" evidence="12">
    <location>
        <begin position="116"/>
        <end position="250"/>
    </location>
</feature>
<dbReference type="FunFam" id="3.30.360.10:FF:000009">
    <property type="entry name" value="4-hydroxy-tetrahydrodipicolinate reductase"/>
    <property type="match status" value="1"/>
</dbReference>
<evidence type="ECO:0000259" key="12">
    <source>
        <dbReference type="Pfam" id="PF05173"/>
    </source>
</evidence>
<evidence type="ECO:0000256" key="7">
    <source>
        <dbReference type="ARBA" id="ARBA00023027"/>
    </source>
</evidence>
<name>A0A1H0BDU4_9FIRM</name>
<feature type="binding site" evidence="9">
    <location>
        <position position="41"/>
    </location>
    <ligand>
        <name>NADP(+)</name>
        <dbReference type="ChEBI" id="CHEBI:58349"/>
    </ligand>
</feature>
<feature type="binding site" evidence="9">
    <location>
        <begin position="86"/>
        <end position="88"/>
    </location>
    <ligand>
        <name>NAD(+)</name>
        <dbReference type="ChEBI" id="CHEBI:57540"/>
    </ligand>
</feature>
<feature type="active site" description="Proton donor/acceptor" evidence="9">
    <location>
        <position position="143"/>
    </location>
</feature>
<evidence type="ECO:0000256" key="5">
    <source>
        <dbReference type="ARBA" id="ARBA00022915"/>
    </source>
</evidence>
<dbReference type="GO" id="GO:0050661">
    <property type="term" value="F:NADP binding"/>
    <property type="evidence" value="ECO:0007669"/>
    <property type="project" value="UniProtKB-UniRule"/>
</dbReference>
<evidence type="ECO:0000256" key="4">
    <source>
        <dbReference type="ARBA" id="ARBA00022857"/>
    </source>
</evidence>
<dbReference type="InterPro" id="IPR023940">
    <property type="entry name" value="DHDPR_bac"/>
</dbReference>
<comment type="catalytic activity">
    <reaction evidence="9">
        <text>(S)-2,3,4,5-tetrahydrodipicolinate + NADP(+) + H2O = (2S,4S)-4-hydroxy-2,3,4,5-tetrahydrodipicolinate + NADPH + H(+)</text>
        <dbReference type="Rhea" id="RHEA:35331"/>
        <dbReference type="ChEBI" id="CHEBI:15377"/>
        <dbReference type="ChEBI" id="CHEBI:15378"/>
        <dbReference type="ChEBI" id="CHEBI:16845"/>
        <dbReference type="ChEBI" id="CHEBI:57783"/>
        <dbReference type="ChEBI" id="CHEBI:58349"/>
        <dbReference type="ChEBI" id="CHEBI:67139"/>
        <dbReference type="EC" id="1.17.1.8"/>
    </reaction>
</comment>
<dbReference type="PANTHER" id="PTHR20836:SF7">
    <property type="entry name" value="4-HYDROXY-TETRAHYDRODIPICOLINATE REDUCTASE"/>
    <property type="match status" value="1"/>
</dbReference>
<keyword evidence="14" id="KW-1185">Reference proteome</keyword>
<proteinExistence type="inferred from homology"/>
<comment type="pathway">
    <text evidence="9">Amino-acid biosynthesis; L-lysine biosynthesis via DAP pathway; (S)-tetrahydrodipicolinate from L-aspartate: step 4/4.</text>
</comment>
<keyword evidence="3 9" id="KW-0028">Amino-acid biosynthesis</keyword>
<dbReference type="Pfam" id="PF01113">
    <property type="entry name" value="DapB_N"/>
    <property type="match status" value="1"/>
</dbReference>
<dbReference type="GO" id="GO:0051287">
    <property type="term" value="F:NAD binding"/>
    <property type="evidence" value="ECO:0007669"/>
    <property type="project" value="UniProtKB-UniRule"/>
</dbReference>
<evidence type="ECO:0000256" key="3">
    <source>
        <dbReference type="ARBA" id="ARBA00022605"/>
    </source>
</evidence>
<dbReference type="SUPFAM" id="SSF55347">
    <property type="entry name" value="Glyceraldehyde-3-phosphate dehydrogenase-like, C-terminal domain"/>
    <property type="match status" value="1"/>
</dbReference>
<dbReference type="InterPro" id="IPR000846">
    <property type="entry name" value="DapB_N"/>
</dbReference>
<dbReference type="EC" id="1.17.1.8" evidence="9 10"/>
<evidence type="ECO:0000256" key="1">
    <source>
        <dbReference type="ARBA" id="ARBA00006642"/>
    </source>
</evidence>
<dbReference type="SUPFAM" id="SSF51735">
    <property type="entry name" value="NAD(P)-binding Rossmann-fold domains"/>
    <property type="match status" value="1"/>
</dbReference>
<dbReference type="GO" id="GO:0005829">
    <property type="term" value="C:cytosol"/>
    <property type="evidence" value="ECO:0007669"/>
    <property type="project" value="TreeGrafter"/>
</dbReference>
<feature type="binding site" evidence="9">
    <location>
        <begin position="153"/>
        <end position="154"/>
    </location>
    <ligand>
        <name>(S)-2,3,4,5-tetrahydrodipicolinate</name>
        <dbReference type="ChEBI" id="CHEBI:16845"/>
    </ligand>
</feature>
<comment type="caution">
    <text evidence="9">Lacks conserved residue(s) required for the propagation of feature annotation.</text>
</comment>
<dbReference type="RefSeq" id="WP_278277987.1">
    <property type="nucleotide sequence ID" value="NZ_FNID01000019.1"/>
</dbReference>
<dbReference type="EMBL" id="FNID01000019">
    <property type="protein sequence ID" value="SDN43593.1"/>
    <property type="molecule type" value="Genomic_DNA"/>
</dbReference>
<dbReference type="InterPro" id="IPR036291">
    <property type="entry name" value="NAD(P)-bd_dom_sf"/>
</dbReference>
<dbReference type="InterPro" id="IPR022663">
    <property type="entry name" value="DapB_C"/>
</dbReference>
<keyword evidence="2 9" id="KW-0963">Cytoplasm</keyword>
<dbReference type="UniPathway" id="UPA00034">
    <property type="reaction ID" value="UER00018"/>
</dbReference>
<keyword evidence="6 9" id="KW-0560">Oxidoreductase</keyword>
<comment type="catalytic activity">
    <reaction evidence="9">
        <text>(S)-2,3,4,5-tetrahydrodipicolinate + NAD(+) + H2O = (2S,4S)-4-hydroxy-2,3,4,5-tetrahydrodipicolinate + NADH + H(+)</text>
        <dbReference type="Rhea" id="RHEA:35323"/>
        <dbReference type="ChEBI" id="CHEBI:15377"/>
        <dbReference type="ChEBI" id="CHEBI:15378"/>
        <dbReference type="ChEBI" id="CHEBI:16845"/>
        <dbReference type="ChEBI" id="CHEBI:57540"/>
        <dbReference type="ChEBI" id="CHEBI:57945"/>
        <dbReference type="ChEBI" id="CHEBI:67139"/>
        <dbReference type="EC" id="1.17.1.8"/>
    </reaction>
</comment>
<dbReference type="HAMAP" id="MF_00102">
    <property type="entry name" value="DapB"/>
    <property type="match status" value="1"/>
</dbReference>
<feature type="binding site" evidence="9">
    <location>
        <begin position="9"/>
        <end position="14"/>
    </location>
    <ligand>
        <name>NAD(+)</name>
        <dbReference type="ChEBI" id="CHEBI:57540"/>
    </ligand>
</feature>
<organism evidence="13 14">
    <name type="scientific">Acetanaerobacterium elongatum</name>
    <dbReference type="NCBI Taxonomy" id="258515"/>
    <lineage>
        <taxon>Bacteria</taxon>
        <taxon>Bacillati</taxon>
        <taxon>Bacillota</taxon>
        <taxon>Clostridia</taxon>
        <taxon>Eubacteriales</taxon>
        <taxon>Oscillospiraceae</taxon>
        <taxon>Acetanaerobacterium</taxon>
    </lineage>
</organism>
<dbReference type="Gene3D" id="3.40.50.720">
    <property type="entry name" value="NAD(P)-binding Rossmann-like Domain"/>
    <property type="match status" value="1"/>
</dbReference>
<keyword evidence="8 9" id="KW-0457">Lysine biosynthesis</keyword>
<dbReference type="Gene3D" id="3.30.360.10">
    <property type="entry name" value="Dihydrodipicolinate Reductase, domain 2"/>
    <property type="match status" value="1"/>
</dbReference>
<evidence type="ECO:0000256" key="6">
    <source>
        <dbReference type="ARBA" id="ARBA00023002"/>
    </source>
</evidence>
<gene>
    <name evidence="9" type="primary">dapB</name>
    <name evidence="13" type="ORF">SAMN05192585_11934</name>
</gene>
<dbReference type="PANTHER" id="PTHR20836">
    <property type="entry name" value="DIHYDRODIPICOLINATE REDUCTASE"/>
    <property type="match status" value="1"/>
</dbReference>
<dbReference type="PROSITE" id="PS01298">
    <property type="entry name" value="DAPB"/>
    <property type="match status" value="1"/>
</dbReference>
<protein>
    <recommendedName>
        <fullName evidence="9 10">4-hydroxy-tetrahydrodipicolinate reductase</fullName>
        <shortName evidence="9">HTPA reductase</shortName>
        <ecNumber evidence="9 10">1.17.1.8</ecNumber>
    </recommendedName>
</protein>
<keyword evidence="5 9" id="KW-0220">Diaminopimelate biosynthesis</keyword>
<dbReference type="STRING" id="258515.SAMN05192585_11934"/>
<dbReference type="PIRSF" id="PIRSF000161">
    <property type="entry name" value="DHPR"/>
    <property type="match status" value="1"/>
</dbReference>
<evidence type="ECO:0000256" key="10">
    <source>
        <dbReference type="NCBIfam" id="TIGR00036"/>
    </source>
</evidence>
<accession>A0A1H0BDU4</accession>
<evidence type="ECO:0000259" key="11">
    <source>
        <dbReference type="Pfam" id="PF01113"/>
    </source>
</evidence>
<evidence type="ECO:0000313" key="13">
    <source>
        <dbReference type="EMBL" id="SDN43593.1"/>
    </source>
</evidence>
<dbReference type="CDD" id="cd02274">
    <property type="entry name" value="DHDPR_N"/>
    <property type="match status" value="1"/>
</dbReference>
<dbReference type="Pfam" id="PF05173">
    <property type="entry name" value="DapB_C"/>
    <property type="match status" value="1"/>
</dbReference>
<dbReference type="GO" id="GO:0009089">
    <property type="term" value="P:lysine biosynthetic process via diaminopimelate"/>
    <property type="evidence" value="ECO:0007669"/>
    <property type="project" value="UniProtKB-UniRule"/>
</dbReference>
<evidence type="ECO:0000256" key="9">
    <source>
        <dbReference type="HAMAP-Rule" id="MF_00102"/>
    </source>
</evidence>
<dbReference type="AlphaFoldDB" id="A0A1H0BDU4"/>
<comment type="function">
    <text evidence="9">Catalyzes the conversion of 4-hydroxy-tetrahydrodipicolinate (HTPA) to tetrahydrodipicolinate.</text>
</comment>
<evidence type="ECO:0000313" key="14">
    <source>
        <dbReference type="Proteomes" id="UP000199182"/>
    </source>
</evidence>
<feature type="binding site" evidence="9">
    <location>
        <position position="144"/>
    </location>
    <ligand>
        <name>(S)-2,3,4,5-tetrahydrodipicolinate</name>
        <dbReference type="ChEBI" id="CHEBI:16845"/>
    </ligand>
</feature>